<feature type="compositionally biased region" description="Basic and acidic residues" evidence="1">
    <location>
        <begin position="9"/>
        <end position="19"/>
    </location>
</feature>
<protein>
    <submittedName>
        <fullName evidence="2">Uncharacterized protein</fullName>
    </submittedName>
</protein>
<sequence>MIISSRASGKTEEGSETRDITMSPQHPTPHPLKREGR</sequence>
<feature type="region of interest" description="Disordered" evidence="1">
    <location>
        <begin position="1"/>
        <end position="37"/>
    </location>
</feature>
<evidence type="ECO:0000256" key="1">
    <source>
        <dbReference type="SAM" id="MobiDB-lite"/>
    </source>
</evidence>
<proteinExistence type="predicted"/>
<accession>A0AAU8B1R3</accession>
<name>A0AAU8B1R3_9CAUD</name>
<reference evidence="2" key="1">
    <citation type="submission" date="2024-03" db="EMBL/GenBank/DDBJ databases">
        <title>Diverse circular DNA viruses in blood, oral, and fecal samples of captive lemurs.</title>
        <authorList>
            <person name="Paietta E.N."/>
            <person name="Kraberger S."/>
            <person name="Lund M.C."/>
            <person name="Custer J.M."/>
            <person name="Vargas K.M."/>
            <person name="Ehmke E.E."/>
            <person name="Yoder A.D."/>
            <person name="Varsani A."/>
        </authorList>
    </citation>
    <scope>NUCLEOTIDE SEQUENCE</scope>
    <source>
        <strain evidence="2">Duke_24FS_1</strain>
    </source>
</reference>
<organism evidence="2">
    <name type="scientific">Dulem virus 41</name>
    <dbReference type="NCBI Taxonomy" id="3145759"/>
    <lineage>
        <taxon>Viruses</taxon>
        <taxon>Duplodnaviria</taxon>
        <taxon>Heunggongvirae</taxon>
        <taxon>Uroviricota</taxon>
        <taxon>Caudoviricetes</taxon>
    </lineage>
</organism>
<evidence type="ECO:0000313" key="2">
    <source>
        <dbReference type="EMBL" id="XCD04944.1"/>
    </source>
</evidence>
<dbReference type="EMBL" id="PP511520">
    <property type="protein sequence ID" value="XCD04944.1"/>
    <property type="molecule type" value="Genomic_DNA"/>
</dbReference>